<dbReference type="FunFam" id="2.40.50.140:FF:000051">
    <property type="entry name" value="RNA-binding transcriptional accessory protein"/>
    <property type="match status" value="1"/>
</dbReference>
<accession>A0A0J1EGL6</accession>
<dbReference type="PANTHER" id="PTHR10724:SF7">
    <property type="entry name" value="SMALL RIBOSOMAL SUBUNIT PROTEIN BS1C"/>
    <property type="match status" value="1"/>
</dbReference>
<evidence type="ECO:0000313" key="7">
    <source>
        <dbReference type="Proteomes" id="UP000036367"/>
    </source>
</evidence>
<name>A0A0J1EGL6_RHOIS</name>
<dbReference type="InterPro" id="IPR012340">
    <property type="entry name" value="NA-bd_OB-fold"/>
</dbReference>
<feature type="compositionally biased region" description="Low complexity" evidence="4">
    <location>
        <begin position="30"/>
        <end position="50"/>
    </location>
</feature>
<dbReference type="STRING" id="595434.RISK_003306"/>
<feature type="domain" description="S1 motif" evidence="5">
    <location>
        <begin position="445"/>
        <end position="514"/>
    </location>
</feature>
<feature type="domain" description="S1 motif" evidence="5">
    <location>
        <begin position="196"/>
        <end position="258"/>
    </location>
</feature>
<evidence type="ECO:0000256" key="2">
    <source>
        <dbReference type="ARBA" id="ARBA00022980"/>
    </source>
</evidence>
<dbReference type="PATRIC" id="fig|595434.4.peg.3155"/>
<dbReference type="InterPro" id="IPR035104">
    <property type="entry name" value="Ribosomal_protein_S1-like"/>
</dbReference>
<reference evidence="6" key="1">
    <citation type="submission" date="2015-05" db="EMBL/GenBank/DDBJ databases">
        <title>Permanent draft genome of Rhodopirellula islandicus K833.</title>
        <authorList>
            <person name="Kizina J."/>
            <person name="Richter M."/>
            <person name="Glockner F.O."/>
            <person name="Harder J."/>
        </authorList>
    </citation>
    <scope>NUCLEOTIDE SEQUENCE [LARGE SCALE GENOMIC DNA]</scope>
    <source>
        <strain evidence="6">K833</strain>
    </source>
</reference>
<dbReference type="GO" id="GO:0006412">
    <property type="term" value="P:translation"/>
    <property type="evidence" value="ECO:0007669"/>
    <property type="project" value="TreeGrafter"/>
</dbReference>
<dbReference type="SUPFAM" id="SSF50249">
    <property type="entry name" value="Nucleic acid-binding proteins"/>
    <property type="match status" value="4"/>
</dbReference>
<feature type="compositionally biased region" description="Polar residues" evidence="4">
    <location>
        <begin position="1"/>
        <end position="19"/>
    </location>
</feature>
<feature type="region of interest" description="Disordered" evidence="4">
    <location>
        <begin position="1"/>
        <end position="147"/>
    </location>
</feature>
<evidence type="ECO:0000256" key="3">
    <source>
        <dbReference type="ARBA" id="ARBA00023274"/>
    </source>
</evidence>
<comment type="similarity">
    <text evidence="1">Belongs to the bacterial ribosomal protein bS1 family.</text>
</comment>
<feature type="region of interest" description="Disordered" evidence="4">
    <location>
        <begin position="525"/>
        <end position="565"/>
    </location>
</feature>
<dbReference type="Proteomes" id="UP000036367">
    <property type="component" value="Unassembled WGS sequence"/>
</dbReference>
<dbReference type="GO" id="GO:0003729">
    <property type="term" value="F:mRNA binding"/>
    <property type="evidence" value="ECO:0007669"/>
    <property type="project" value="UniProtKB-ARBA"/>
</dbReference>
<dbReference type="GO" id="GO:0003735">
    <property type="term" value="F:structural constituent of ribosome"/>
    <property type="evidence" value="ECO:0007669"/>
    <property type="project" value="TreeGrafter"/>
</dbReference>
<evidence type="ECO:0000259" key="5">
    <source>
        <dbReference type="PROSITE" id="PS50126"/>
    </source>
</evidence>
<keyword evidence="7" id="KW-1185">Reference proteome</keyword>
<comment type="caution">
    <text evidence="6">The sequence shown here is derived from an EMBL/GenBank/DDBJ whole genome shotgun (WGS) entry which is preliminary data.</text>
</comment>
<organism evidence="6 7">
    <name type="scientific">Rhodopirellula islandica</name>
    <dbReference type="NCBI Taxonomy" id="595434"/>
    <lineage>
        <taxon>Bacteria</taxon>
        <taxon>Pseudomonadati</taxon>
        <taxon>Planctomycetota</taxon>
        <taxon>Planctomycetia</taxon>
        <taxon>Pirellulales</taxon>
        <taxon>Pirellulaceae</taxon>
        <taxon>Rhodopirellula</taxon>
    </lineage>
</organism>
<feature type="domain" description="S1 motif" evidence="5">
    <location>
        <begin position="273"/>
        <end position="339"/>
    </location>
</feature>
<keyword evidence="2 6" id="KW-0689">Ribosomal protein</keyword>
<evidence type="ECO:0000256" key="1">
    <source>
        <dbReference type="ARBA" id="ARBA00006767"/>
    </source>
</evidence>
<dbReference type="GO" id="GO:0022627">
    <property type="term" value="C:cytosolic small ribosomal subunit"/>
    <property type="evidence" value="ECO:0007669"/>
    <property type="project" value="TreeGrafter"/>
</dbReference>
<proteinExistence type="inferred from homology"/>
<dbReference type="Pfam" id="PF00575">
    <property type="entry name" value="S1"/>
    <property type="match status" value="3"/>
</dbReference>
<feature type="domain" description="S1 motif" evidence="5">
    <location>
        <begin position="360"/>
        <end position="428"/>
    </location>
</feature>
<protein>
    <submittedName>
        <fullName evidence="6">SSU ribosomal protein S1p</fullName>
    </submittedName>
</protein>
<dbReference type="PANTHER" id="PTHR10724">
    <property type="entry name" value="30S RIBOSOMAL PROTEIN S1"/>
    <property type="match status" value="1"/>
</dbReference>
<dbReference type="InterPro" id="IPR003029">
    <property type="entry name" value="S1_domain"/>
</dbReference>
<gene>
    <name evidence="6" type="ORF">RISK_003306</name>
</gene>
<evidence type="ECO:0000256" key="4">
    <source>
        <dbReference type="SAM" id="MobiDB-lite"/>
    </source>
</evidence>
<feature type="compositionally biased region" description="Pro residues" evidence="4">
    <location>
        <begin position="52"/>
        <end position="61"/>
    </location>
</feature>
<dbReference type="PRINTS" id="PR00681">
    <property type="entry name" value="RIBOSOMALS1"/>
</dbReference>
<dbReference type="Gene3D" id="2.40.50.140">
    <property type="entry name" value="Nucleic acid-binding proteins"/>
    <property type="match status" value="4"/>
</dbReference>
<dbReference type="OrthoDB" id="9804077at2"/>
<dbReference type="PROSITE" id="PS50126">
    <property type="entry name" value="S1"/>
    <property type="match status" value="4"/>
</dbReference>
<keyword evidence="3" id="KW-0687">Ribonucleoprotein</keyword>
<dbReference type="InterPro" id="IPR050437">
    <property type="entry name" value="Ribos_protein_bS1-like"/>
</dbReference>
<dbReference type="CDD" id="cd04465">
    <property type="entry name" value="S1_RPS1_repeat_ec2_hs2"/>
    <property type="match status" value="1"/>
</dbReference>
<dbReference type="CDD" id="cd05688">
    <property type="entry name" value="S1_RPS1_repeat_ec3"/>
    <property type="match status" value="1"/>
</dbReference>
<dbReference type="SMART" id="SM00316">
    <property type="entry name" value="S1"/>
    <property type="match status" value="4"/>
</dbReference>
<dbReference type="RefSeq" id="WP_047814824.1">
    <property type="nucleotide sequence ID" value="NZ_LECT01000026.1"/>
</dbReference>
<dbReference type="AlphaFoldDB" id="A0A0J1EGL6"/>
<sequence>MSSGEPSTDATAENPSSDAPTPEASAPGTPASQESAPAELPPAESAAQPPTEQAPPSPSKPSGPKKSKAPLPRIGGGPLAARGLGVAKPVSPAAVSTEQLEGGKVKHKGKRGGKPGEGKSGGKDAPLPRLAGGKNREKGDKPYVPQHKKTAVPNVRDELSDDLQAELEATLAEADLDTILGGNAGLPDRREPLSEGARVHAQVIKTHQDNVFVSLGGPDEGTVAFEQFTEEEPVPGQSIEVIVRGINSEDGLYSCSLPGKATEVSDWDDIDEGSVVEATITGHNNGGLECKVGSVRGFMPISQISEYRVEDCSEFVDQKMVCLVTEANARRGNLVLSRRAILEREREVKRQEQLEKIEPGDILEGVVRSVRDFGAFVDVGGLDGLIHVSKLSWERIKHPSEVIEEGQNVKVRVDKIDKQSGKMSLTYRDLLENPWDTAESMFAVGSVHKGEVTRTAEFGAFVRLTAGVEGLCHISELATHRVSRVSSVVNVGDEVDVKIMSFDRDSQKVGLSIKAATAKPAVEGAVQEDEVMEPPRELAVKASHSGPLKGGNDRPSGGERFGLRW</sequence>
<evidence type="ECO:0000313" key="6">
    <source>
        <dbReference type="EMBL" id="KLU04684.1"/>
    </source>
</evidence>
<dbReference type="EMBL" id="LECT01000026">
    <property type="protein sequence ID" value="KLU04684.1"/>
    <property type="molecule type" value="Genomic_DNA"/>
</dbReference>